<dbReference type="InterPro" id="IPR000772">
    <property type="entry name" value="Ricin_B_lectin"/>
</dbReference>
<reference evidence="2" key="1">
    <citation type="journal article" date="2018" name="J. Invertebr. Pathol.">
        <title>Cry78Aa, a novel Bacillus thuringiensis insecticidal protein with activity against Laodelphax striatellus and Nilaparvata lugens.</title>
        <authorList>
            <person name="Wang Y."/>
            <person name="Liu Y."/>
            <person name="Zhang J."/>
            <person name="Crickmore N."/>
            <person name="Song F."/>
            <person name="Gao J."/>
            <person name="Shu C."/>
        </authorList>
    </citation>
    <scope>NUCLEOTIDE SEQUENCE</scope>
    <source>
        <strain evidence="2">IPPBIOTSUC-C9F1</strain>
    </source>
</reference>
<sequence>MTNELGSNTQDSNEIDNGIKALDPFNFYRIRTFCGKMLDVVGQSTSDNAMVVQYSINNKPNQNFLVFTLDDGYSIIAAENSGKVLDISEDFFFKGMLIQYHFANSDNQKFLISNNGTIAVKRSGKVFDIPGASTSNDAPVIAYNFNNAANQKFTFERVKTFQVPSPSIGTLPPAPDFKNDINEQLPDKTNPVITHFSTIPYIMANDATFNSHQQIQYSPYYKLVRIQYWEKVTQRILGPRDDYEYNKTKGISKTDQVSMTETVSMSVGADFGFMFKGFSASLSAQITKELSVTKSTSTTEMTEETYKEKYTNPFNYELARAQYMLVNEFYVTRMDGTRITANWTLRDNTQTVTRIFPKS</sequence>
<dbReference type="CDD" id="cd00161">
    <property type="entry name" value="beta-trefoil_Ricin-like"/>
    <property type="match status" value="1"/>
</dbReference>
<dbReference type="SMR" id="A0A3S6Q0Y2"/>
<evidence type="ECO:0000313" key="2">
    <source>
        <dbReference type="EMBL" id="ATY50144.1"/>
    </source>
</evidence>
<dbReference type="PDB" id="7Y79">
    <property type="method" value="X-ray"/>
    <property type="resolution" value="2.32 A"/>
    <property type="chains" value="A/B=155-359"/>
</dbReference>
<dbReference type="EMBL" id="KY780623">
    <property type="protein sequence ID" value="ATY50144.1"/>
    <property type="molecule type" value="Genomic_DNA"/>
</dbReference>
<dbReference type="Pfam" id="PF05431">
    <property type="entry name" value="Toxin_10"/>
    <property type="match status" value="1"/>
</dbReference>
<dbReference type="AlphaFoldDB" id="A0A3S6Q0Y2"/>
<feature type="domain" description="Ricin B lectin" evidence="1">
    <location>
        <begin position="24"/>
        <end position="156"/>
    </location>
</feature>
<evidence type="ECO:0007829" key="3">
    <source>
        <dbReference type="PDB" id="7Y78"/>
    </source>
</evidence>
<organism evidence="2">
    <name type="scientific">Bacillus thuringiensis</name>
    <dbReference type="NCBI Taxonomy" id="1428"/>
    <lineage>
        <taxon>Bacteria</taxon>
        <taxon>Bacillati</taxon>
        <taxon>Bacillota</taxon>
        <taxon>Bacilli</taxon>
        <taxon>Bacillales</taxon>
        <taxon>Bacillaceae</taxon>
        <taxon>Bacillus</taxon>
        <taxon>Bacillus cereus group</taxon>
    </lineage>
</organism>
<name>A0A3S6Q0Y2_BACTU</name>
<dbReference type="SMART" id="SM00458">
    <property type="entry name" value="RICIN"/>
    <property type="match status" value="1"/>
</dbReference>
<dbReference type="PDB" id="7Y78">
    <property type="method" value="X-ray"/>
    <property type="resolution" value="2.90 A"/>
    <property type="chains" value="A/B/C/D=13-359"/>
</dbReference>
<evidence type="ECO:0000259" key="1">
    <source>
        <dbReference type="SMART" id="SM00458"/>
    </source>
</evidence>
<reference evidence="3 4" key="2">
    <citation type="journal article" date="2022" name="Commun. Biol.">
        <title>The crystal structure of Cry78Aa from Bacillus thuringiensis provides insights into its insecticidal activity.</title>
        <authorList>
            <person name="Cao B."/>
            <person name="Nie Y."/>
            <person name="Guan Z."/>
            <person name="Chen C."/>
            <person name="Wang N."/>
            <person name="Wang Z."/>
            <person name="Shu C."/>
            <person name="Zhang J."/>
            <person name="Zhang D."/>
        </authorList>
    </citation>
    <scope>X-RAY CRYSTALLOGRAPHY (2.32 ANGSTROMS) OF 155-359</scope>
</reference>
<dbReference type="InterPro" id="IPR035992">
    <property type="entry name" value="Ricin_B-like_lectins"/>
</dbReference>
<accession>A0A3S6Q0Y2</accession>
<protein>
    <submittedName>
        <fullName evidence="2">Toxin</fullName>
    </submittedName>
</protein>
<dbReference type="RefSeq" id="WP_095022149.1">
    <property type="nucleotide sequence ID" value="NZ_QKVU01000149.1"/>
</dbReference>
<evidence type="ECO:0007829" key="4">
    <source>
        <dbReference type="PDB" id="7Y79"/>
    </source>
</evidence>
<dbReference type="SUPFAM" id="SSF50370">
    <property type="entry name" value="Ricin B-like lectins"/>
    <property type="match status" value="1"/>
</dbReference>
<proteinExistence type="evidence at protein level"/>
<dbReference type="Gene3D" id="2.80.10.50">
    <property type="match status" value="2"/>
</dbReference>
<dbReference type="PROSITE" id="PS50231">
    <property type="entry name" value="RICIN_B_LECTIN"/>
    <property type="match status" value="1"/>
</dbReference>
<dbReference type="Pfam" id="PF00652">
    <property type="entry name" value="Ricin_B_lectin"/>
    <property type="match status" value="1"/>
</dbReference>
<keyword evidence="3 4" id="KW-0002">3D-structure</keyword>
<dbReference type="InterPro" id="IPR008872">
    <property type="entry name" value="Toxin_P42"/>
</dbReference>
<dbReference type="GO" id="GO:0090729">
    <property type="term" value="F:toxin activity"/>
    <property type="evidence" value="ECO:0007669"/>
    <property type="project" value="InterPro"/>
</dbReference>